<protein>
    <submittedName>
        <fullName evidence="1">Uncharacterized protein</fullName>
    </submittedName>
</protein>
<name>A0A9Q1ID27_SYNKA</name>
<proteinExistence type="predicted"/>
<sequence>MPESGAELDRIQRDRKPARLGARLLPDPFWGKEMETFISAVNNSFTSREIHPLKLWARGNFDFDAKACWDLRGASPRLQQGVATARCGHGVPLCIPESSRCPPVPDLGQMRI</sequence>
<organism evidence="1 2">
    <name type="scientific">Synaphobranchus kaupii</name>
    <name type="common">Kaup's arrowtooth eel</name>
    <dbReference type="NCBI Taxonomy" id="118154"/>
    <lineage>
        <taxon>Eukaryota</taxon>
        <taxon>Metazoa</taxon>
        <taxon>Chordata</taxon>
        <taxon>Craniata</taxon>
        <taxon>Vertebrata</taxon>
        <taxon>Euteleostomi</taxon>
        <taxon>Actinopterygii</taxon>
        <taxon>Neopterygii</taxon>
        <taxon>Teleostei</taxon>
        <taxon>Anguilliformes</taxon>
        <taxon>Synaphobranchidae</taxon>
        <taxon>Synaphobranchus</taxon>
    </lineage>
</organism>
<accession>A0A9Q1ID27</accession>
<evidence type="ECO:0000313" key="2">
    <source>
        <dbReference type="Proteomes" id="UP001152622"/>
    </source>
</evidence>
<reference evidence="1" key="1">
    <citation type="journal article" date="2023" name="Science">
        <title>Genome structures resolve the early diversification of teleost fishes.</title>
        <authorList>
            <person name="Parey E."/>
            <person name="Louis A."/>
            <person name="Montfort J."/>
            <person name="Bouchez O."/>
            <person name="Roques C."/>
            <person name="Iampietro C."/>
            <person name="Lluch J."/>
            <person name="Castinel A."/>
            <person name="Donnadieu C."/>
            <person name="Desvignes T."/>
            <person name="Floi Bucao C."/>
            <person name="Jouanno E."/>
            <person name="Wen M."/>
            <person name="Mejri S."/>
            <person name="Dirks R."/>
            <person name="Jansen H."/>
            <person name="Henkel C."/>
            <person name="Chen W.J."/>
            <person name="Zahm M."/>
            <person name="Cabau C."/>
            <person name="Klopp C."/>
            <person name="Thompson A.W."/>
            <person name="Robinson-Rechavi M."/>
            <person name="Braasch I."/>
            <person name="Lecointre G."/>
            <person name="Bobe J."/>
            <person name="Postlethwait J.H."/>
            <person name="Berthelot C."/>
            <person name="Roest Crollius H."/>
            <person name="Guiguen Y."/>
        </authorList>
    </citation>
    <scope>NUCLEOTIDE SEQUENCE</scope>
    <source>
        <strain evidence="1">WJC10195</strain>
    </source>
</reference>
<evidence type="ECO:0000313" key="1">
    <source>
        <dbReference type="EMBL" id="KAJ8335234.1"/>
    </source>
</evidence>
<dbReference type="Proteomes" id="UP001152622">
    <property type="component" value="Chromosome 21"/>
</dbReference>
<keyword evidence="2" id="KW-1185">Reference proteome</keyword>
<dbReference type="EMBL" id="JAINUF010000021">
    <property type="protein sequence ID" value="KAJ8335234.1"/>
    <property type="molecule type" value="Genomic_DNA"/>
</dbReference>
<comment type="caution">
    <text evidence="1">The sequence shown here is derived from an EMBL/GenBank/DDBJ whole genome shotgun (WGS) entry which is preliminary data.</text>
</comment>
<dbReference type="AlphaFoldDB" id="A0A9Q1ID27"/>
<gene>
    <name evidence="1" type="ORF">SKAU_G00408730</name>
</gene>